<reference evidence="1" key="1">
    <citation type="submission" date="2021-04" db="EMBL/GenBank/DDBJ databases">
        <title>Draft genome sequence data of methanotrophic Methylovulum sp. strain S1L and Methylomonas sp. strain S2AM isolated from boreal lake water columns.</title>
        <authorList>
            <person name="Rissanen A.J."/>
            <person name="Mangayil R."/>
            <person name="Svenning M.M."/>
            <person name="Khanongnuch R."/>
        </authorList>
    </citation>
    <scope>NUCLEOTIDE SEQUENCE</scope>
    <source>
        <strain evidence="1">S2AM</strain>
    </source>
</reference>
<proteinExistence type="predicted"/>
<gene>
    <name evidence="1" type="ORF">KEF85_09960</name>
</gene>
<dbReference type="RefSeq" id="WP_215580070.1">
    <property type="nucleotide sequence ID" value="NZ_CP073754.1"/>
</dbReference>
<evidence type="ECO:0000313" key="2">
    <source>
        <dbReference type="Proteomes" id="UP000676649"/>
    </source>
</evidence>
<organism evidence="1 2">
    <name type="scientific">Methylomonas paludis</name>
    <dbReference type="NCBI Taxonomy" id="1173101"/>
    <lineage>
        <taxon>Bacteria</taxon>
        <taxon>Pseudomonadati</taxon>
        <taxon>Pseudomonadota</taxon>
        <taxon>Gammaproteobacteria</taxon>
        <taxon>Methylococcales</taxon>
        <taxon>Methylococcaceae</taxon>
        <taxon>Methylomonas</taxon>
    </lineage>
</organism>
<keyword evidence="2" id="KW-1185">Reference proteome</keyword>
<dbReference type="KEGG" id="mpad:KEF85_09960"/>
<name>A0A975MKX0_9GAMM</name>
<evidence type="ECO:0000313" key="1">
    <source>
        <dbReference type="EMBL" id="QWF69700.1"/>
    </source>
</evidence>
<dbReference type="Gene3D" id="1.10.238.160">
    <property type="match status" value="1"/>
</dbReference>
<dbReference type="EMBL" id="CP073754">
    <property type="protein sequence ID" value="QWF69700.1"/>
    <property type="molecule type" value="Genomic_DNA"/>
</dbReference>
<dbReference type="AlphaFoldDB" id="A0A975MKX0"/>
<sequence length="71" mass="7891">MSRLPEAGYLRLVQIIGNSKVQPPIPAIIPVSKSTWWAGIKTGRYPAPVKLGPRISAWRVEDIRALIERTA</sequence>
<protein>
    <submittedName>
        <fullName evidence="1">AlpA family phage regulatory protein</fullName>
    </submittedName>
</protein>
<dbReference type="Proteomes" id="UP000676649">
    <property type="component" value="Chromosome"/>
</dbReference>
<accession>A0A975MKX0</accession>